<gene>
    <name evidence="1" type="ORF">Pla123a_30130</name>
</gene>
<evidence type="ECO:0000313" key="2">
    <source>
        <dbReference type="Proteomes" id="UP000318478"/>
    </source>
</evidence>
<keyword evidence="2" id="KW-1185">Reference proteome</keyword>
<protein>
    <submittedName>
        <fullName evidence="1">Uncharacterized protein</fullName>
    </submittedName>
</protein>
<organism evidence="1 2">
    <name type="scientific">Posidoniimonas polymericola</name>
    <dbReference type="NCBI Taxonomy" id="2528002"/>
    <lineage>
        <taxon>Bacteria</taxon>
        <taxon>Pseudomonadati</taxon>
        <taxon>Planctomycetota</taxon>
        <taxon>Planctomycetia</taxon>
        <taxon>Pirellulales</taxon>
        <taxon>Lacipirellulaceae</taxon>
        <taxon>Posidoniimonas</taxon>
    </lineage>
</organism>
<comment type="caution">
    <text evidence="1">The sequence shown here is derived from an EMBL/GenBank/DDBJ whole genome shotgun (WGS) entry which is preliminary data.</text>
</comment>
<proteinExistence type="predicted"/>
<dbReference type="EMBL" id="SJPO01000007">
    <property type="protein sequence ID" value="TWT75504.1"/>
    <property type="molecule type" value="Genomic_DNA"/>
</dbReference>
<reference evidence="1 2" key="1">
    <citation type="submission" date="2019-02" db="EMBL/GenBank/DDBJ databases">
        <title>Deep-cultivation of Planctomycetes and their phenomic and genomic characterization uncovers novel biology.</title>
        <authorList>
            <person name="Wiegand S."/>
            <person name="Jogler M."/>
            <person name="Boedeker C."/>
            <person name="Pinto D."/>
            <person name="Vollmers J."/>
            <person name="Rivas-Marin E."/>
            <person name="Kohn T."/>
            <person name="Peeters S.H."/>
            <person name="Heuer A."/>
            <person name="Rast P."/>
            <person name="Oberbeckmann S."/>
            <person name="Bunk B."/>
            <person name="Jeske O."/>
            <person name="Meyerdierks A."/>
            <person name="Storesund J.E."/>
            <person name="Kallscheuer N."/>
            <person name="Luecker S."/>
            <person name="Lage O.M."/>
            <person name="Pohl T."/>
            <person name="Merkel B.J."/>
            <person name="Hornburger P."/>
            <person name="Mueller R.-W."/>
            <person name="Bruemmer F."/>
            <person name="Labrenz M."/>
            <person name="Spormann A.M."/>
            <person name="Op Den Camp H."/>
            <person name="Overmann J."/>
            <person name="Amann R."/>
            <person name="Jetten M.S.M."/>
            <person name="Mascher T."/>
            <person name="Medema M.H."/>
            <person name="Devos D.P."/>
            <person name="Kaster A.-K."/>
            <person name="Ovreas L."/>
            <person name="Rohde M."/>
            <person name="Galperin M.Y."/>
            <person name="Jogler C."/>
        </authorList>
    </citation>
    <scope>NUCLEOTIDE SEQUENCE [LARGE SCALE GENOMIC DNA]</scope>
    <source>
        <strain evidence="1 2">Pla123a</strain>
    </source>
</reference>
<dbReference type="Proteomes" id="UP000318478">
    <property type="component" value="Unassembled WGS sequence"/>
</dbReference>
<dbReference type="AlphaFoldDB" id="A0A5C5YKX9"/>
<evidence type="ECO:0000313" key="1">
    <source>
        <dbReference type="EMBL" id="TWT75504.1"/>
    </source>
</evidence>
<name>A0A5C5YKX9_9BACT</name>
<sequence length="60" mass="6775">MPTTHQTACSDSPSTLVAIVRAARLSGDTDLERAARRELLERFGMRVQFDQRQNREAVSQ</sequence>
<accession>A0A5C5YKX9</accession>